<proteinExistence type="predicted"/>
<dbReference type="Proteomes" id="UP000826212">
    <property type="component" value="Chromosome"/>
</dbReference>
<reference evidence="1" key="1">
    <citation type="submission" date="2021-08" db="EMBL/GenBank/DDBJ databases">
        <title>Novel anaerobic bacterium isolated from sea squirt in East Sea, Republic of Korea.</title>
        <authorList>
            <person name="Nguyen T.H."/>
            <person name="Li Z."/>
            <person name="Lee Y.-J."/>
            <person name="Ko J."/>
            <person name="Kim S.-G."/>
        </authorList>
    </citation>
    <scope>NUCLEOTIDE SEQUENCE</scope>
    <source>
        <strain evidence="1">KCTC 25031</strain>
    </source>
</reference>
<protein>
    <submittedName>
        <fullName evidence="1">Uncharacterized protein</fullName>
    </submittedName>
</protein>
<dbReference type="EMBL" id="CP081303">
    <property type="protein sequence ID" value="QZE15778.1"/>
    <property type="molecule type" value="Genomic_DNA"/>
</dbReference>
<accession>A0AC61NJ59</accession>
<evidence type="ECO:0000313" key="2">
    <source>
        <dbReference type="Proteomes" id="UP000826212"/>
    </source>
</evidence>
<name>A0AC61NJ59_9BACT</name>
<sequence>MTIDHAKSLLKHIYDEQESKNTKNTIWRLVGLLQVLQERGLCENEMMKLEENLDSLDIEVGRSYSSRAMATKLLRVIHFVRKEYGLVEEGYYVKRGTFLGMMIGVLLGTSVLQLERSLGIALGVGVGTALGNVIGSYKDKKVKREGKVLNF</sequence>
<evidence type="ECO:0000313" key="1">
    <source>
        <dbReference type="EMBL" id="QZE15778.1"/>
    </source>
</evidence>
<organism evidence="1 2">
    <name type="scientific">Halosquirtibacter laminarini</name>
    <dbReference type="NCBI Taxonomy" id="3374600"/>
    <lineage>
        <taxon>Bacteria</taxon>
        <taxon>Pseudomonadati</taxon>
        <taxon>Bacteroidota</taxon>
        <taxon>Bacteroidia</taxon>
        <taxon>Marinilabiliales</taxon>
        <taxon>Prolixibacteraceae</taxon>
        <taxon>Halosquirtibacter</taxon>
    </lineage>
</organism>
<keyword evidence="2" id="KW-1185">Reference proteome</keyword>
<gene>
    <name evidence="1" type="ORF">K4L44_08070</name>
</gene>